<dbReference type="STRING" id="1658174.A0A1J9NY55"/>
<evidence type="ECO:0008006" key="4">
    <source>
        <dbReference type="Google" id="ProtNLM"/>
    </source>
</evidence>
<dbReference type="VEuPathDB" id="FungiDB:ACJ73_10230"/>
<name>A0A1J9NY55_9EURO</name>
<dbReference type="Proteomes" id="UP000242791">
    <property type="component" value="Unassembled WGS sequence"/>
</dbReference>
<feature type="region of interest" description="Disordered" evidence="1">
    <location>
        <begin position="1"/>
        <end position="53"/>
    </location>
</feature>
<gene>
    <name evidence="2" type="ORF">ACJ73_10230</name>
</gene>
<reference evidence="2 3" key="1">
    <citation type="submission" date="2015-08" db="EMBL/GenBank/DDBJ databases">
        <title>Emmonsia species relationships and genome sequence.</title>
        <authorList>
            <person name="Cuomo C.A."/>
            <person name="Schwartz I.S."/>
            <person name="Kenyon C."/>
            <person name="De Hoog G.S."/>
            <person name="Govender N.P."/>
            <person name="Botha A."/>
            <person name="Moreno L."/>
            <person name="De Vries M."/>
            <person name="Munoz J.F."/>
            <person name="Stielow J.B."/>
        </authorList>
    </citation>
    <scope>NUCLEOTIDE SEQUENCE [LARGE SCALE GENOMIC DNA]</scope>
    <source>
        <strain evidence="2 3">EI222</strain>
    </source>
</reference>
<organism evidence="2 3">
    <name type="scientific">Blastomyces percursus</name>
    <dbReference type="NCBI Taxonomy" id="1658174"/>
    <lineage>
        <taxon>Eukaryota</taxon>
        <taxon>Fungi</taxon>
        <taxon>Dikarya</taxon>
        <taxon>Ascomycota</taxon>
        <taxon>Pezizomycotina</taxon>
        <taxon>Eurotiomycetes</taxon>
        <taxon>Eurotiomycetidae</taxon>
        <taxon>Onygenales</taxon>
        <taxon>Ajellomycetaceae</taxon>
        <taxon>Blastomyces</taxon>
    </lineage>
</organism>
<dbReference type="AlphaFoldDB" id="A0A1J9NY55"/>
<sequence>MSIPPPSSENPRHGVSPLYDLAHHTLNSHPTPARDVQDNISDTPTELPPLGRGAIGAYSPSPSITSLDGSLEDFFRLPDLQNNIPIDPAILADDAPWDTGELHQPVQQGDDLANPKPIYPYPAPLSMSCDPPNHHQGSREMPDSWNRNSQTDDDTHVLDHRQTHPTRCGTDVDVPCSYSMSDDFLSDEEPRRPKRGPQKPEEPAAKRLHVASVSPVEGSSTALRSHFLSLPLGERLQFLSWLFEGAMASCVPDSAPAIWGGDESVRSADRSAPHKVGKTRRECGEGRSGHRNKLWRWPPEDDARLLSMMEERRPWRDIERCFPERTESALRQRVLRFGNKRGECVQPNPPVSQQHLLIHVHESDIMIDHEVASPSRSLTGLGRQVRVALIGSVLIFLLRGNPQLATGYVTGEADPTCPSHCHACSPLLL</sequence>
<dbReference type="EMBL" id="LGTZ01003568">
    <property type="protein sequence ID" value="OJD09553.1"/>
    <property type="molecule type" value="Genomic_DNA"/>
</dbReference>
<evidence type="ECO:0000313" key="2">
    <source>
        <dbReference type="EMBL" id="OJD09553.1"/>
    </source>
</evidence>
<protein>
    <recommendedName>
        <fullName evidence="4">Myb-like domain-containing protein</fullName>
    </recommendedName>
</protein>
<dbReference type="InterPro" id="IPR001005">
    <property type="entry name" value="SANT/Myb"/>
</dbReference>
<evidence type="ECO:0000313" key="3">
    <source>
        <dbReference type="Proteomes" id="UP000242791"/>
    </source>
</evidence>
<accession>A0A1J9NY55</accession>
<dbReference type="OrthoDB" id="4206122at2759"/>
<feature type="region of interest" description="Disordered" evidence="1">
    <location>
        <begin position="128"/>
        <end position="206"/>
    </location>
</feature>
<feature type="region of interest" description="Disordered" evidence="1">
    <location>
        <begin position="264"/>
        <end position="290"/>
    </location>
</feature>
<comment type="caution">
    <text evidence="2">The sequence shown here is derived from an EMBL/GenBank/DDBJ whole genome shotgun (WGS) entry which is preliminary data.</text>
</comment>
<feature type="compositionally biased region" description="Basic and acidic residues" evidence="1">
    <location>
        <begin position="279"/>
        <end position="288"/>
    </location>
</feature>
<dbReference type="CDD" id="cd00167">
    <property type="entry name" value="SANT"/>
    <property type="match status" value="1"/>
</dbReference>
<proteinExistence type="predicted"/>
<evidence type="ECO:0000256" key="1">
    <source>
        <dbReference type="SAM" id="MobiDB-lite"/>
    </source>
</evidence>
<feature type="compositionally biased region" description="Basic and acidic residues" evidence="1">
    <location>
        <begin position="153"/>
        <end position="162"/>
    </location>
</feature>
<keyword evidence="3" id="KW-1185">Reference proteome</keyword>